<dbReference type="RefSeq" id="WP_094017890.1">
    <property type="nucleotide sequence ID" value="NZ_NMQW01000049.1"/>
</dbReference>
<reference evidence="2 3" key="1">
    <citation type="submission" date="2017-07" db="EMBL/GenBank/DDBJ databases">
        <title>Genome sequencing and assembly of Paenibacillus rigui.</title>
        <authorList>
            <person name="Mayilraj S."/>
        </authorList>
    </citation>
    <scope>NUCLEOTIDE SEQUENCE [LARGE SCALE GENOMIC DNA]</scope>
    <source>
        <strain evidence="2 3">JCM 16352</strain>
    </source>
</reference>
<evidence type="ECO:0000259" key="1">
    <source>
        <dbReference type="Pfam" id="PF01261"/>
    </source>
</evidence>
<dbReference type="EMBL" id="NMQW01000049">
    <property type="protein sequence ID" value="OXM83298.1"/>
    <property type="molecule type" value="Genomic_DNA"/>
</dbReference>
<keyword evidence="2" id="KW-0413">Isomerase</keyword>
<dbReference type="GO" id="GO:0016853">
    <property type="term" value="F:isomerase activity"/>
    <property type="evidence" value="ECO:0007669"/>
    <property type="project" value="UniProtKB-KW"/>
</dbReference>
<evidence type="ECO:0000313" key="2">
    <source>
        <dbReference type="EMBL" id="OXM83298.1"/>
    </source>
</evidence>
<dbReference type="Pfam" id="PF01261">
    <property type="entry name" value="AP_endonuc_2"/>
    <property type="match status" value="1"/>
</dbReference>
<feature type="domain" description="Xylose isomerase-like TIM barrel" evidence="1">
    <location>
        <begin position="20"/>
        <end position="267"/>
    </location>
</feature>
<dbReference type="Proteomes" id="UP000215509">
    <property type="component" value="Unassembled WGS sequence"/>
</dbReference>
<sequence length="285" mass="31589">MKLSVFTVVTPDLTPEELAAAAKEAGIDGIEWRFKEVPAELKDEKPSFWRNNLCSIDPASSDAELEKFIQAAQANGLKAISVTPYLQAGDLAGTERVLQVARKLGAGMIRVGVPAYDGTKNFNELFELEVQYLEGVEKLAKQYGVKCLVETHHNTIAASASAAYRLVSKFDPNHIGVLFDPGNMVHEGYENFRMGMELLGPYLAHVHIKNTGWKKTETREDGSQAWTSYWEPNLEGVVNWKQVLKDLKAVGYDGYLGVEDFSGKYSSKELLLQYGKEVRAILAAI</sequence>
<organism evidence="2 3">
    <name type="scientific">Paenibacillus rigui</name>
    <dbReference type="NCBI Taxonomy" id="554312"/>
    <lineage>
        <taxon>Bacteria</taxon>
        <taxon>Bacillati</taxon>
        <taxon>Bacillota</taxon>
        <taxon>Bacilli</taxon>
        <taxon>Bacillales</taxon>
        <taxon>Paenibacillaceae</taxon>
        <taxon>Paenibacillus</taxon>
    </lineage>
</organism>
<dbReference type="OrthoDB" id="104997at2"/>
<dbReference type="InterPro" id="IPR036237">
    <property type="entry name" value="Xyl_isomerase-like_sf"/>
</dbReference>
<protein>
    <submittedName>
        <fullName evidence="2">Xylose isomerase</fullName>
    </submittedName>
</protein>
<name>A0A229UIM2_9BACL</name>
<dbReference type="Gene3D" id="3.20.20.150">
    <property type="entry name" value="Divalent-metal-dependent TIM barrel enzymes"/>
    <property type="match status" value="1"/>
</dbReference>
<dbReference type="SUPFAM" id="SSF51658">
    <property type="entry name" value="Xylose isomerase-like"/>
    <property type="match status" value="1"/>
</dbReference>
<dbReference type="InterPro" id="IPR013022">
    <property type="entry name" value="Xyl_isomerase-like_TIM-brl"/>
</dbReference>
<dbReference type="AlphaFoldDB" id="A0A229UIM2"/>
<keyword evidence="3" id="KW-1185">Reference proteome</keyword>
<dbReference type="PANTHER" id="PTHR12110">
    <property type="entry name" value="HYDROXYPYRUVATE ISOMERASE"/>
    <property type="match status" value="1"/>
</dbReference>
<dbReference type="InterPro" id="IPR050312">
    <property type="entry name" value="IolE/XylAMocC-like"/>
</dbReference>
<evidence type="ECO:0000313" key="3">
    <source>
        <dbReference type="Proteomes" id="UP000215509"/>
    </source>
</evidence>
<accession>A0A229UIM2</accession>
<proteinExistence type="predicted"/>
<comment type="caution">
    <text evidence="2">The sequence shown here is derived from an EMBL/GenBank/DDBJ whole genome shotgun (WGS) entry which is preliminary data.</text>
</comment>
<gene>
    <name evidence="2" type="ORF">CF651_26595</name>
</gene>